<dbReference type="Proteomes" id="UP000189627">
    <property type="component" value="Chromosome 2"/>
</dbReference>
<dbReference type="EMBL" id="CP017758">
    <property type="protein sequence ID" value="AQV97817.1"/>
    <property type="molecule type" value="Genomic_DNA"/>
</dbReference>
<keyword evidence="3" id="KW-0408">Iron</keyword>
<organism evidence="6 7">
    <name type="scientific">Cupriavidus necator</name>
    <name type="common">Alcaligenes eutrophus</name>
    <name type="synonym">Ralstonia eutropha</name>
    <dbReference type="NCBI Taxonomy" id="106590"/>
    <lineage>
        <taxon>Bacteria</taxon>
        <taxon>Pseudomonadati</taxon>
        <taxon>Pseudomonadota</taxon>
        <taxon>Betaproteobacteria</taxon>
        <taxon>Burkholderiales</taxon>
        <taxon>Burkholderiaceae</taxon>
        <taxon>Cupriavidus</taxon>
    </lineage>
</organism>
<evidence type="ECO:0000313" key="7">
    <source>
        <dbReference type="Proteomes" id="UP000189627"/>
    </source>
</evidence>
<evidence type="ECO:0000259" key="5">
    <source>
        <dbReference type="PROSITE" id="PS51296"/>
    </source>
</evidence>
<dbReference type="GO" id="GO:0046872">
    <property type="term" value="F:metal ion binding"/>
    <property type="evidence" value="ECO:0007669"/>
    <property type="project" value="UniProtKB-KW"/>
</dbReference>
<evidence type="ECO:0000256" key="3">
    <source>
        <dbReference type="ARBA" id="ARBA00023004"/>
    </source>
</evidence>
<feature type="domain" description="Rieske" evidence="5">
    <location>
        <begin position="7"/>
        <end position="102"/>
    </location>
</feature>
<gene>
    <name evidence="6" type="ORF">BJN34_28530</name>
</gene>
<evidence type="ECO:0000256" key="2">
    <source>
        <dbReference type="ARBA" id="ARBA00022723"/>
    </source>
</evidence>
<dbReference type="PROSITE" id="PS51296">
    <property type="entry name" value="RIESKE"/>
    <property type="match status" value="1"/>
</dbReference>
<keyword evidence="1" id="KW-0001">2Fe-2S</keyword>
<keyword evidence="4" id="KW-0411">Iron-sulfur</keyword>
<accession>A0A1U9UZK1</accession>
<protein>
    <submittedName>
        <fullName evidence="6">(2Fe-2S)-binding protein</fullName>
    </submittedName>
</protein>
<dbReference type="InterPro" id="IPR017941">
    <property type="entry name" value="Rieske_2Fe-2S"/>
</dbReference>
<dbReference type="PANTHER" id="PTHR21496">
    <property type="entry name" value="FERREDOXIN-RELATED"/>
    <property type="match status" value="1"/>
</dbReference>
<dbReference type="OrthoDB" id="9800167at2"/>
<dbReference type="RefSeq" id="WP_078200154.1">
    <property type="nucleotide sequence ID" value="NZ_CP017758.1"/>
</dbReference>
<evidence type="ECO:0000313" key="6">
    <source>
        <dbReference type="EMBL" id="AQV97817.1"/>
    </source>
</evidence>
<dbReference type="InterPro" id="IPR036922">
    <property type="entry name" value="Rieske_2Fe-2S_sf"/>
</dbReference>
<dbReference type="Gene3D" id="2.102.10.10">
    <property type="entry name" value="Rieske [2Fe-2S] iron-sulphur domain"/>
    <property type="match status" value="1"/>
</dbReference>
<proteinExistence type="predicted"/>
<dbReference type="SUPFAM" id="SSF50022">
    <property type="entry name" value="ISP domain"/>
    <property type="match status" value="1"/>
</dbReference>
<dbReference type="PANTHER" id="PTHR21496:SF23">
    <property type="entry name" value="3-PHENYLPROPIONATE_CINNAMIC ACID DIOXYGENASE FERREDOXIN SUBUNIT"/>
    <property type="match status" value="1"/>
</dbReference>
<keyword evidence="2" id="KW-0479">Metal-binding</keyword>
<dbReference type="GO" id="GO:0051537">
    <property type="term" value="F:2 iron, 2 sulfur cluster binding"/>
    <property type="evidence" value="ECO:0007669"/>
    <property type="project" value="UniProtKB-KW"/>
</dbReference>
<dbReference type="KEGG" id="cuh:BJN34_28530"/>
<evidence type="ECO:0000256" key="4">
    <source>
        <dbReference type="ARBA" id="ARBA00023014"/>
    </source>
</evidence>
<dbReference type="AlphaFoldDB" id="A0A1U9UZK1"/>
<name>A0A1U9UZK1_CUPNE</name>
<reference evidence="7" key="1">
    <citation type="submission" date="2017-02" db="EMBL/GenBank/DDBJ databases">
        <title>Complete genome sequence of Cupriavidus necator strain NH9, a 3-chlorobenzoate degrader.</title>
        <authorList>
            <person name="Moriuchi R."/>
            <person name="Dohra H."/>
            <person name="Ogawa N."/>
        </authorList>
    </citation>
    <scope>NUCLEOTIDE SEQUENCE [LARGE SCALE GENOMIC DNA]</scope>
    <source>
        <strain evidence="7">NH9</strain>
    </source>
</reference>
<sequence>MPDSAWILVGPPESLAPGARKLVFLPEGQSAIVLNLGGQLFAMENSCPHAGASMAGGSCVEHIISCPAHGLRFDIRNGQCTASPGLRIRTYEVVMEDKQLWLCPPGPDSGH</sequence>
<dbReference type="Pfam" id="PF00355">
    <property type="entry name" value="Rieske"/>
    <property type="match status" value="1"/>
</dbReference>
<evidence type="ECO:0000256" key="1">
    <source>
        <dbReference type="ARBA" id="ARBA00022714"/>
    </source>
</evidence>